<proteinExistence type="predicted"/>
<evidence type="ECO:0000256" key="4">
    <source>
        <dbReference type="ARBA" id="ARBA00022833"/>
    </source>
</evidence>
<feature type="zinc finger region" description="C3H1-type" evidence="5">
    <location>
        <begin position="22"/>
        <end position="49"/>
    </location>
</feature>
<dbReference type="Proteomes" id="UP001341840">
    <property type="component" value="Unassembled WGS sequence"/>
</dbReference>
<evidence type="ECO:0000259" key="6">
    <source>
        <dbReference type="PROSITE" id="PS50103"/>
    </source>
</evidence>
<reference evidence="7 8" key="1">
    <citation type="journal article" date="2023" name="Plants (Basel)">
        <title>Bridging the Gap: Combining Genomics and Transcriptomics Approaches to Understand Stylosanthes scabra, an Orphan Legume from the Brazilian Caatinga.</title>
        <authorList>
            <person name="Ferreira-Neto J.R.C."/>
            <person name="da Silva M.D."/>
            <person name="Binneck E."/>
            <person name="de Melo N.F."/>
            <person name="da Silva R.H."/>
            <person name="de Melo A.L.T.M."/>
            <person name="Pandolfi V."/>
            <person name="Bustamante F.O."/>
            <person name="Brasileiro-Vidal A.C."/>
            <person name="Benko-Iseppon A.M."/>
        </authorList>
    </citation>
    <scope>NUCLEOTIDE SEQUENCE [LARGE SCALE GENOMIC DNA]</scope>
    <source>
        <tissue evidence="7">Leaves</tissue>
    </source>
</reference>
<keyword evidence="2" id="KW-0677">Repeat</keyword>
<dbReference type="SMART" id="SM00356">
    <property type="entry name" value="ZnF_C3H1"/>
    <property type="match status" value="2"/>
</dbReference>
<feature type="domain" description="C3H1-type" evidence="6">
    <location>
        <begin position="22"/>
        <end position="49"/>
    </location>
</feature>
<evidence type="ECO:0000256" key="3">
    <source>
        <dbReference type="ARBA" id="ARBA00022771"/>
    </source>
</evidence>
<feature type="zinc finger region" description="C3H1-type" evidence="5">
    <location>
        <begin position="55"/>
        <end position="83"/>
    </location>
</feature>
<evidence type="ECO:0000256" key="5">
    <source>
        <dbReference type="PROSITE-ProRule" id="PRU00723"/>
    </source>
</evidence>
<evidence type="ECO:0000313" key="8">
    <source>
        <dbReference type="Proteomes" id="UP001341840"/>
    </source>
</evidence>
<sequence>MEMEMEELKWKKKGRMLQMESRYKTEVCRRFMAGSCGDGSKCRYAHGVSELRVRGGCPKVCRMFSLYRNCSYGHKCRFLHHLHHPQPPPEYTPMQTETTSFTNASSSTLVETNANEQAPETQRVKFIFKDHQLQKISRIYADWI</sequence>
<organism evidence="7 8">
    <name type="scientific">Stylosanthes scabra</name>
    <dbReference type="NCBI Taxonomy" id="79078"/>
    <lineage>
        <taxon>Eukaryota</taxon>
        <taxon>Viridiplantae</taxon>
        <taxon>Streptophyta</taxon>
        <taxon>Embryophyta</taxon>
        <taxon>Tracheophyta</taxon>
        <taxon>Spermatophyta</taxon>
        <taxon>Magnoliopsida</taxon>
        <taxon>eudicotyledons</taxon>
        <taxon>Gunneridae</taxon>
        <taxon>Pentapetalae</taxon>
        <taxon>rosids</taxon>
        <taxon>fabids</taxon>
        <taxon>Fabales</taxon>
        <taxon>Fabaceae</taxon>
        <taxon>Papilionoideae</taxon>
        <taxon>50 kb inversion clade</taxon>
        <taxon>dalbergioids sensu lato</taxon>
        <taxon>Dalbergieae</taxon>
        <taxon>Pterocarpus clade</taxon>
        <taxon>Stylosanthes</taxon>
    </lineage>
</organism>
<feature type="domain" description="C3H1-type" evidence="6">
    <location>
        <begin position="55"/>
        <end position="83"/>
    </location>
</feature>
<name>A0ABU6R944_9FABA</name>
<dbReference type="Gene3D" id="4.10.1000.10">
    <property type="entry name" value="Zinc finger, CCCH-type"/>
    <property type="match status" value="1"/>
</dbReference>
<evidence type="ECO:0000256" key="2">
    <source>
        <dbReference type="ARBA" id="ARBA00022737"/>
    </source>
</evidence>
<accession>A0ABU6R944</accession>
<dbReference type="PROSITE" id="PS50103">
    <property type="entry name" value="ZF_C3H1"/>
    <property type="match status" value="2"/>
</dbReference>
<dbReference type="InterPro" id="IPR045877">
    <property type="entry name" value="ZFP36-like"/>
</dbReference>
<dbReference type="SUPFAM" id="SSF90229">
    <property type="entry name" value="CCCH zinc finger"/>
    <property type="match status" value="1"/>
</dbReference>
<dbReference type="PANTHER" id="PTHR12547:SF18">
    <property type="entry name" value="PROTEIN TIS11"/>
    <property type="match status" value="1"/>
</dbReference>
<gene>
    <name evidence="7" type="ORF">PIB30_021365</name>
</gene>
<dbReference type="InterPro" id="IPR000571">
    <property type="entry name" value="Znf_CCCH"/>
</dbReference>
<evidence type="ECO:0000256" key="1">
    <source>
        <dbReference type="ARBA" id="ARBA00022723"/>
    </source>
</evidence>
<dbReference type="InterPro" id="IPR036855">
    <property type="entry name" value="Znf_CCCH_sf"/>
</dbReference>
<keyword evidence="8" id="KW-1185">Reference proteome</keyword>
<dbReference type="PANTHER" id="PTHR12547">
    <property type="entry name" value="CCCH ZINC FINGER/TIS11-RELATED"/>
    <property type="match status" value="1"/>
</dbReference>
<dbReference type="EMBL" id="JASCZI010030278">
    <property type="protein sequence ID" value="MED6120502.1"/>
    <property type="molecule type" value="Genomic_DNA"/>
</dbReference>
<keyword evidence="1 5" id="KW-0479">Metal-binding</keyword>
<dbReference type="Pfam" id="PF00642">
    <property type="entry name" value="zf-CCCH"/>
    <property type="match status" value="1"/>
</dbReference>
<comment type="caution">
    <text evidence="7">The sequence shown here is derived from an EMBL/GenBank/DDBJ whole genome shotgun (WGS) entry which is preliminary data.</text>
</comment>
<keyword evidence="3 5" id="KW-0863">Zinc-finger</keyword>
<evidence type="ECO:0000313" key="7">
    <source>
        <dbReference type="EMBL" id="MED6120502.1"/>
    </source>
</evidence>
<keyword evidence="4 5" id="KW-0862">Zinc</keyword>
<protein>
    <recommendedName>
        <fullName evidence="6">C3H1-type domain-containing protein</fullName>
    </recommendedName>
</protein>